<organism evidence="2 3">
    <name type="scientific">Musa troglodytarum</name>
    <name type="common">fe'i banana</name>
    <dbReference type="NCBI Taxonomy" id="320322"/>
    <lineage>
        <taxon>Eukaryota</taxon>
        <taxon>Viridiplantae</taxon>
        <taxon>Streptophyta</taxon>
        <taxon>Embryophyta</taxon>
        <taxon>Tracheophyta</taxon>
        <taxon>Spermatophyta</taxon>
        <taxon>Magnoliopsida</taxon>
        <taxon>Liliopsida</taxon>
        <taxon>Zingiberales</taxon>
        <taxon>Musaceae</taxon>
        <taxon>Musa</taxon>
    </lineage>
</organism>
<dbReference type="GO" id="GO:0042500">
    <property type="term" value="F:aspartic endopeptidase activity, intramembrane cleaving"/>
    <property type="evidence" value="ECO:0007669"/>
    <property type="project" value="InterPro"/>
</dbReference>
<dbReference type="GO" id="GO:0005765">
    <property type="term" value="C:lysosomal membrane"/>
    <property type="evidence" value="ECO:0007669"/>
    <property type="project" value="TreeGrafter"/>
</dbReference>
<dbReference type="Proteomes" id="UP001055439">
    <property type="component" value="Chromosome 10"/>
</dbReference>
<dbReference type="InterPro" id="IPR007369">
    <property type="entry name" value="Peptidase_A22B_SPP"/>
</dbReference>
<dbReference type="OrthoDB" id="29661at2759"/>
<dbReference type="PANTHER" id="PTHR12174:SF90">
    <property type="entry name" value="SIGNAL PEPTIDE PEPTIDASE-LIKE 3"/>
    <property type="match status" value="1"/>
</dbReference>
<keyword evidence="1" id="KW-0812">Transmembrane</keyword>
<dbReference type="GO" id="GO:0098554">
    <property type="term" value="C:cytoplasmic side of endoplasmic reticulum membrane"/>
    <property type="evidence" value="ECO:0007669"/>
    <property type="project" value="TreeGrafter"/>
</dbReference>
<name>A0A9E7JGL4_9LILI</name>
<dbReference type="GO" id="GO:0030660">
    <property type="term" value="C:Golgi-associated vesicle membrane"/>
    <property type="evidence" value="ECO:0007669"/>
    <property type="project" value="TreeGrafter"/>
</dbReference>
<keyword evidence="1" id="KW-0472">Membrane</keyword>
<evidence type="ECO:0000313" key="3">
    <source>
        <dbReference type="Proteomes" id="UP001055439"/>
    </source>
</evidence>
<dbReference type="GO" id="GO:0033619">
    <property type="term" value="P:membrane protein proteolysis"/>
    <property type="evidence" value="ECO:0007669"/>
    <property type="project" value="TreeGrafter"/>
</dbReference>
<sequence>MYRPYRADQPGAEMNEDSEKETVEIKAVGAISFVIVASAFLVLLFFFMSYSFVLLLIVLFCIAGSQISFSIIVLYFLPYFSFMSMLLTANEEAGGYIFNDNSVASAPITKYKVNRSVTEKKEEGEEKRKPRDLAWRRSLGDVTRRSDFFSSVEETD</sequence>
<reference evidence="2" key="1">
    <citation type="submission" date="2022-05" db="EMBL/GenBank/DDBJ databases">
        <title>The Musa troglodytarum L. genome provides insights into the mechanism of non-climacteric behaviour and enrichment of carotenoids.</title>
        <authorList>
            <person name="Wang J."/>
        </authorList>
    </citation>
    <scope>NUCLEOTIDE SEQUENCE</scope>
    <source>
        <tissue evidence="2">Leaf</tissue>
    </source>
</reference>
<feature type="transmembrane region" description="Helical" evidence="1">
    <location>
        <begin position="53"/>
        <end position="77"/>
    </location>
</feature>
<keyword evidence="1" id="KW-1133">Transmembrane helix</keyword>
<dbReference type="AlphaFoldDB" id="A0A9E7JGL4"/>
<accession>A0A9E7JGL4</accession>
<dbReference type="GO" id="GO:0098553">
    <property type="term" value="C:lumenal side of endoplasmic reticulum membrane"/>
    <property type="evidence" value="ECO:0007669"/>
    <property type="project" value="TreeGrafter"/>
</dbReference>
<protein>
    <submittedName>
        <fullName evidence="2">Signal peptide peptidase</fullName>
    </submittedName>
</protein>
<dbReference type="EMBL" id="CP097503">
    <property type="protein sequence ID" value="URD80398.1"/>
    <property type="molecule type" value="Genomic_DNA"/>
</dbReference>
<feature type="transmembrane region" description="Helical" evidence="1">
    <location>
        <begin position="27"/>
        <end position="47"/>
    </location>
</feature>
<evidence type="ECO:0000313" key="2">
    <source>
        <dbReference type="EMBL" id="URD80398.1"/>
    </source>
</evidence>
<proteinExistence type="predicted"/>
<keyword evidence="3" id="KW-1185">Reference proteome</keyword>
<dbReference type="PANTHER" id="PTHR12174">
    <property type="entry name" value="SIGNAL PEPTIDE PEPTIDASE"/>
    <property type="match status" value="1"/>
</dbReference>
<gene>
    <name evidence="2" type="ORF">MUK42_23594</name>
</gene>
<dbReference type="Pfam" id="PF04258">
    <property type="entry name" value="Peptidase_A22B"/>
    <property type="match status" value="1"/>
</dbReference>
<evidence type="ECO:0000256" key="1">
    <source>
        <dbReference type="SAM" id="Phobius"/>
    </source>
</evidence>